<sequence>MTSFTGQGVITINEFIAKTEHYISGIGDYATHKAAVRFIYFEKIQGVAKQAIQNIEDVENWQLIKEKLKLRFKPAIESIDIFNQIVNIRINSVSELIDVIVRIKEQSEELIAYHGEEHYINLKCFESVLVNQVKEMTQGVLLDKIIELKTIDSVIEVMQKKVTMTKDKKRDRQVLTTEDLIDRGHFHKIRVNEIQINPE</sequence>
<organism evidence="1 2">
    <name type="scientific">Hermetia illucens</name>
    <name type="common">Black soldier fly</name>
    <dbReference type="NCBI Taxonomy" id="343691"/>
    <lineage>
        <taxon>Eukaryota</taxon>
        <taxon>Metazoa</taxon>
        <taxon>Ecdysozoa</taxon>
        <taxon>Arthropoda</taxon>
        <taxon>Hexapoda</taxon>
        <taxon>Insecta</taxon>
        <taxon>Pterygota</taxon>
        <taxon>Neoptera</taxon>
        <taxon>Endopterygota</taxon>
        <taxon>Diptera</taxon>
        <taxon>Brachycera</taxon>
        <taxon>Stratiomyomorpha</taxon>
        <taxon>Stratiomyidae</taxon>
        <taxon>Hermetiinae</taxon>
        <taxon>Hermetia</taxon>
    </lineage>
</organism>
<dbReference type="InParanoid" id="A0A7R8YTJ6"/>
<gene>
    <name evidence="1" type="ORF">HERILL_LOCUS4856</name>
</gene>
<evidence type="ECO:0000313" key="2">
    <source>
        <dbReference type="Proteomes" id="UP000594454"/>
    </source>
</evidence>
<dbReference type="Proteomes" id="UP000594454">
    <property type="component" value="Chromosome 2"/>
</dbReference>
<keyword evidence="2" id="KW-1185">Reference proteome</keyword>
<accession>A0A7R8YTJ6</accession>
<proteinExistence type="predicted"/>
<name>A0A7R8YTJ6_HERIL</name>
<dbReference type="EMBL" id="LR899010">
    <property type="protein sequence ID" value="CAD7081764.1"/>
    <property type="molecule type" value="Genomic_DNA"/>
</dbReference>
<evidence type="ECO:0000313" key="1">
    <source>
        <dbReference type="EMBL" id="CAD7081764.1"/>
    </source>
</evidence>
<dbReference type="AlphaFoldDB" id="A0A7R8YTJ6"/>
<protein>
    <submittedName>
        <fullName evidence="1">Uncharacterized protein</fullName>
    </submittedName>
</protein>
<dbReference type="OrthoDB" id="420169at2759"/>
<reference evidence="1 2" key="1">
    <citation type="submission" date="2020-11" db="EMBL/GenBank/DDBJ databases">
        <authorList>
            <person name="Wallbank WR R."/>
            <person name="Pardo Diaz C."/>
            <person name="Kozak K."/>
            <person name="Martin S."/>
            <person name="Jiggins C."/>
            <person name="Moest M."/>
            <person name="Warren A I."/>
            <person name="Generalovic N T."/>
            <person name="Byers J.R.P. K."/>
            <person name="Montejo-Kovacevich G."/>
            <person name="Yen C E."/>
        </authorList>
    </citation>
    <scope>NUCLEOTIDE SEQUENCE [LARGE SCALE GENOMIC DNA]</scope>
</reference>